<keyword evidence="3" id="KW-1185">Reference proteome</keyword>
<dbReference type="EMBL" id="WVIC01000033">
    <property type="protein sequence ID" value="NCJ07793.1"/>
    <property type="molecule type" value="Genomic_DNA"/>
</dbReference>
<sequence length="93" mass="10470">MAIATTPANIQDLMRKAKVKAEEGDYIEAIQHYDQVLLLQPTHAQALGDRGLVRANTGDRRGAMEDFRQAANLFLKEGCMTHYEVVCSYMKQI</sequence>
<comment type="caution">
    <text evidence="2">The sequence shown here is derived from an EMBL/GenBank/DDBJ whole genome shotgun (WGS) entry which is preliminary data.</text>
</comment>
<dbReference type="InterPro" id="IPR011990">
    <property type="entry name" value="TPR-like_helical_dom_sf"/>
</dbReference>
<evidence type="ECO:0008006" key="4">
    <source>
        <dbReference type="Google" id="ProtNLM"/>
    </source>
</evidence>
<dbReference type="AlphaFoldDB" id="A0A8K2A197"/>
<dbReference type="Gene3D" id="1.25.40.10">
    <property type="entry name" value="Tetratricopeptide repeat domain"/>
    <property type="match status" value="1"/>
</dbReference>
<evidence type="ECO:0000313" key="3">
    <source>
        <dbReference type="Proteomes" id="UP000607397"/>
    </source>
</evidence>
<dbReference type="InterPro" id="IPR019734">
    <property type="entry name" value="TPR_rpt"/>
</dbReference>
<organism evidence="2 3">
    <name type="scientific">Petrachloros mirabilis ULC683</name>
    <dbReference type="NCBI Taxonomy" id="2781853"/>
    <lineage>
        <taxon>Bacteria</taxon>
        <taxon>Bacillati</taxon>
        <taxon>Cyanobacteriota</taxon>
        <taxon>Cyanophyceae</taxon>
        <taxon>Synechococcales</taxon>
        <taxon>Petrachlorosaceae</taxon>
        <taxon>Petrachloros</taxon>
        <taxon>Petrachloros mirabilis</taxon>
    </lineage>
</organism>
<protein>
    <recommendedName>
        <fullName evidence="4">Tetratricopeptide repeat protein</fullName>
    </recommendedName>
</protein>
<name>A0A8K2A197_9CYAN</name>
<dbReference type="Pfam" id="PF13181">
    <property type="entry name" value="TPR_8"/>
    <property type="match status" value="1"/>
</dbReference>
<dbReference type="SMART" id="SM00028">
    <property type="entry name" value="TPR"/>
    <property type="match status" value="2"/>
</dbReference>
<proteinExistence type="predicted"/>
<dbReference type="Proteomes" id="UP000607397">
    <property type="component" value="Unassembled WGS sequence"/>
</dbReference>
<feature type="repeat" description="TPR" evidence="1">
    <location>
        <begin position="10"/>
        <end position="43"/>
    </location>
</feature>
<evidence type="ECO:0000313" key="2">
    <source>
        <dbReference type="EMBL" id="NCJ07793.1"/>
    </source>
</evidence>
<accession>A0A8K2A197</accession>
<gene>
    <name evidence="2" type="ORF">GS597_15000</name>
</gene>
<dbReference type="PROSITE" id="PS50005">
    <property type="entry name" value="TPR"/>
    <property type="match status" value="1"/>
</dbReference>
<reference evidence="2" key="1">
    <citation type="submission" date="2019-12" db="EMBL/GenBank/DDBJ databases">
        <title>High-Quality draft genome sequences of three cyanobacteria isolated from the limestone walls of the Old Cathedral of Coimbra.</title>
        <authorList>
            <person name="Tiago I."/>
            <person name="Soares F."/>
            <person name="Portugal A."/>
        </authorList>
    </citation>
    <scope>NUCLEOTIDE SEQUENCE [LARGE SCALE GENOMIC DNA]</scope>
    <source>
        <strain evidence="2">C</strain>
    </source>
</reference>
<dbReference type="SUPFAM" id="SSF48452">
    <property type="entry name" value="TPR-like"/>
    <property type="match status" value="1"/>
</dbReference>
<dbReference type="RefSeq" id="WP_161826271.1">
    <property type="nucleotide sequence ID" value="NZ_WVIC01000033.1"/>
</dbReference>
<evidence type="ECO:0000256" key="1">
    <source>
        <dbReference type="PROSITE-ProRule" id="PRU00339"/>
    </source>
</evidence>
<keyword evidence="1" id="KW-0802">TPR repeat</keyword>